<sequence>MFKEFSPGIKISITRSITTSFEKYMNDIGWNEEKFNIEKFVQEWKHYITGSSSWYDKISDEVKNDPAFHEQLAEKINETIDKILSEAPTKEQMAEIESLQKEWGEEFDYSCKTEAKYVIEKYKELLKKKQNN</sequence>
<comment type="caution">
    <text evidence="1">The sequence shown here is derived from an EMBL/GenBank/DDBJ whole genome shotgun (WGS) entry which is preliminary data.</text>
</comment>
<protein>
    <recommendedName>
        <fullName evidence="3">Group-specific protein</fullName>
    </recommendedName>
</protein>
<evidence type="ECO:0008006" key="3">
    <source>
        <dbReference type="Google" id="ProtNLM"/>
    </source>
</evidence>
<name>A0A919WJW7_9BACI</name>
<evidence type="ECO:0000313" key="2">
    <source>
        <dbReference type="Proteomes" id="UP000682111"/>
    </source>
</evidence>
<dbReference type="AlphaFoldDB" id="A0A919WJW7"/>
<dbReference type="RefSeq" id="WP_095312003.1">
    <property type="nucleotide sequence ID" value="NZ_BORC01000005.1"/>
</dbReference>
<reference evidence="1" key="1">
    <citation type="submission" date="2021-03" db="EMBL/GenBank/DDBJ databases">
        <title>Antimicrobial resistance genes in bacteria isolated from Japanese honey, and their potential for conferring macrolide and lincosamide resistance in the American foulbrood pathogen Paenibacillus larvae.</title>
        <authorList>
            <person name="Okamoto M."/>
            <person name="Kumagai M."/>
            <person name="Kanamori H."/>
            <person name="Takamatsu D."/>
        </authorList>
    </citation>
    <scope>NUCLEOTIDE SEQUENCE</scope>
    <source>
        <strain evidence="1">J27TS8</strain>
    </source>
</reference>
<dbReference type="Proteomes" id="UP000682111">
    <property type="component" value="Unassembled WGS sequence"/>
</dbReference>
<organism evidence="1 2">
    <name type="scientific">Robertmurraya siralis</name>
    <dbReference type="NCBI Taxonomy" id="77777"/>
    <lineage>
        <taxon>Bacteria</taxon>
        <taxon>Bacillati</taxon>
        <taxon>Bacillota</taxon>
        <taxon>Bacilli</taxon>
        <taxon>Bacillales</taxon>
        <taxon>Bacillaceae</taxon>
        <taxon>Robertmurraya</taxon>
    </lineage>
</organism>
<gene>
    <name evidence="1" type="ORF">J27TS8_30070</name>
</gene>
<dbReference type="OrthoDB" id="2737829at2"/>
<keyword evidence="2" id="KW-1185">Reference proteome</keyword>
<proteinExistence type="predicted"/>
<accession>A0A919WJW7</accession>
<dbReference type="EMBL" id="BORC01000005">
    <property type="protein sequence ID" value="GIN63014.1"/>
    <property type="molecule type" value="Genomic_DNA"/>
</dbReference>
<evidence type="ECO:0000313" key="1">
    <source>
        <dbReference type="EMBL" id="GIN63014.1"/>
    </source>
</evidence>